<evidence type="ECO:0000313" key="2">
    <source>
        <dbReference type="Proteomes" id="UP000070252"/>
    </source>
</evidence>
<gene>
    <name evidence="1" type="ORF">AML91_07220</name>
</gene>
<reference evidence="1 2" key="1">
    <citation type="submission" date="2015-08" db="EMBL/GenBank/DDBJ databases">
        <title>Genome of Paenibacillus jilunlii.</title>
        <authorList>
            <person name="Sant'Anna F.H."/>
            <person name="Ambrosini A."/>
            <person name="Souza R."/>
            <person name="Bach E."/>
            <person name="Fernandes G."/>
            <person name="Balsanelli E."/>
            <person name="Baura V.A."/>
            <person name="Pedrosa F.O."/>
            <person name="Souza E.M."/>
            <person name="Passaglia L."/>
        </authorList>
    </citation>
    <scope>NUCLEOTIDE SEQUENCE [LARGE SCALE GENOMIC DNA]</scope>
    <source>
        <strain evidence="1 2">DSM 23019</strain>
    </source>
</reference>
<organism evidence="1 2">
    <name type="scientific">Paenibacillus jilunlii</name>
    <dbReference type="NCBI Taxonomy" id="682956"/>
    <lineage>
        <taxon>Bacteria</taxon>
        <taxon>Bacillati</taxon>
        <taxon>Bacillota</taxon>
        <taxon>Bacilli</taxon>
        <taxon>Bacillales</taxon>
        <taxon>Paenibacillaceae</taxon>
        <taxon>Paenibacillus</taxon>
    </lineage>
</organism>
<comment type="caution">
    <text evidence="1">The sequence shown here is derived from an EMBL/GenBank/DDBJ whole genome shotgun (WGS) entry which is preliminary data.</text>
</comment>
<evidence type="ECO:0000313" key="1">
    <source>
        <dbReference type="EMBL" id="KWX77574.1"/>
    </source>
</evidence>
<dbReference type="EMBL" id="LIPY01000100">
    <property type="protein sequence ID" value="KWX77574.1"/>
    <property type="molecule type" value="Genomic_DNA"/>
</dbReference>
<proteinExistence type="predicted"/>
<protein>
    <submittedName>
        <fullName evidence="1">Uncharacterized protein</fullName>
    </submittedName>
</protein>
<dbReference type="Proteomes" id="UP000070252">
    <property type="component" value="Unassembled WGS sequence"/>
</dbReference>
<accession>A0ABR5SZE1</accession>
<keyword evidence="2" id="KW-1185">Reference proteome</keyword>
<sequence length="117" mass="13079">MLQQSGRHAPVDFETVGISAAVSSELVFTRQGDLSLWVNTEAGETGKKIIYCTSYSTNLLHSVQQISGESSIESIVHRISILGFLLYEIQSMVFYRSLRSNLLQEMQSRCETLCSRA</sequence>
<name>A0ABR5SZE1_9BACL</name>